<keyword evidence="3" id="KW-1185">Reference proteome</keyword>
<dbReference type="EMBL" id="JOKJ01000002">
    <property type="protein sequence ID" value="KEQ10540.1"/>
    <property type="molecule type" value="Genomic_DNA"/>
</dbReference>
<protein>
    <submittedName>
        <fullName evidence="2">Uncharacterized protein</fullName>
    </submittedName>
</protein>
<comment type="caution">
    <text evidence="2">The sequence shown here is derived from an EMBL/GenBank/DDBJ whole genome shotgun (WGS) entry which is preliminary data.</text>
</comment>
<evidence type="ECO:0000256" key="1">
    <source>
        <dbReference type="SAM" id="MobiDB-lite"/>
    </source>
</evidence>
<dbReference type="Proteomes" id="UP000052167">
    <property type="component" value="Unassembled WGS sequence"/>
</dbReference>
<name>A0A922P390_9HYPH</name>
<dbReference type="RefSeq" id="WP_037163709.1">
    <property type="nucleotide sequence ID" value="NZ_CAJXID010000008.1"/>
</dbReference>
<feature type="region of interest" description="Disordered" evidence="1">
    <location>
        <begin position="42"/>
        <end position="64"/>
    </location>
</feature>
<gene>
    <name evidence="2" type="ORF">GV68_09735</name>
</gene>
<evidence type="ECO:0000313" key="3">
    <source>
        <dbReference type="Proteomes" id="UP000052167"/>
    </source>
</evidence>
<dbReference type="AlphaFoldDB" id="A0A922P390"/>
<accession>A0A922P390</accession>
<evidence type="ECO:0000313" key="2">
    <source>
        <dbReference type="EMBL" id="KEQ10540.1"/>
    </source>
</evidence>
<organism evidence="2 3">
    <name type="scientific">Pseudorhizobium pelagicum</name>
    <dbReference type="NCBI Taxonomy" id="1509405"/>
    <lineage>
        <taxon>Bacteria</taxon>
        <taxon>Pseudomonadati</taxon>
        <taxon>Pseudomonadota</taxon>
        <taxon>Alphaproteobacteria</taxon>
        <taxon>Hyphomicrobiales</taxon>
        <taxon>Rhizobiaceae</taxon>
        <taxon>Rhizobium/Agrobacterium group</taxon>
        <taxon>Pseudorhizobium</taxon>
    </lineage>
</organism>
<proteinExistence type="predicted"/>
<sequence length="64" mass="7063">MQSIFRRLFARFGLSPGDLGKPDHPQDVQVLVPEAVELPLPRKPQDEISVPASINGRDLTSGRL</sequence>
<dbReference type="OrthoDB" id="8403891at2"/>
<reference evidence="2 3" key="1">
    <citation type="submission" date="2014-06" db="EMBL/GenBank/DDBJ databases">
        <title>Rhizobium pelagicum/R2-400B4.</title>
        <authorList>
            <person name="Kimes N.E."/>
            <person name="Lopez-Perez M."/>
        </authorList>
    </citation>
    <scope>NUCLEOTIDE SEQUENCE [LARGE SCALE GENOMIC DNA]</scope>
    <source>
        <strain evidence="2 3">R2-400B4</strain>
    </source>
</reference>